<evidence type="ECO:0000259" key="2">
    <source>
        <dbReference type="Pfam" id="PF05686"/>
    </source>
</evidence>
<dbReference type="PANTHER" id="PTHR12203">
    <property type="entry name" value="KDEL LYS-ASP-GLU-LEU CONTAINING - RELATED"/>
    <property type="match status" value="1"/>
</dbReference>
<organism evidence="3 4">
    <name type="scientific">Campylobacter subantarcticus</name>
    <dbReference type="NCBI Taxonomy" id="497724"/>
    <lineage>
        <taxon>Bacteria</taxon>
        <taxon>Pseudomonadati</taxon>
        <taxon>Campylobacterota</taxon>
        <taxon>Epsilonproteobacteria</taxon>
        <taxon>Campylobacterales</taxon>
        <taxon>Campylobacteraceae</taxon>
        <taxon>Campylobacter</taxon>
    </lineage>
</organism>
<name>A0ABW9N6D8_9BACT</name>
<comment type="caution">
    <text evidence="3">The sequence shown here is derived from an EMBL/GenBank/DDBJ whole genome shotgun (WGS) entry which is preliminary data.</text>
</comment>
<dbReference type="EMBL" id="AACKMW020000043">
    <property type="protein sequence ID" value="MPB99823.1"/>
    <property type="molecule type" value="Genomic_DNA"/>
</dbReference>
<dbReference type="InterPro" id="IPR051091">
    <property type="entry name" value="O-Glucosyltr/Glycosyltrsf_90"/>
</dbReference>
<keyword evidence="4" id="KW-1185">Reference proteome</keyword>
<evidence type="ECO:0000313" key="3">
    <source>
        <dbReference type="EMBL" id="MPB99823.1"/>
    </source>
</evidence>
<dbReference type="InterPro" id="IPR006598">
    <property type="entry name" value="CAP10"/>
</dbReference>
<feature type="domain" description="Glycosyl transferase CAP10" evidence="2">
    <location>
        <begin position="139"/>
        <end position="294"/>
    </location>
</feature>
<proteinExistence type="predicted"/>
<accession>A0ABW9N6D8</accession>
<gene>
    <name evidence="3" type="ORF">A0Z09_007210</name>
</gene>
<evidence type="ECO:0000256" key="1">
    <source>
        <dbReference type="ARBA" id="ARBA00022679"/>
    </source>
</evidence>
<reference evidence="3" key="1">
    <citation type="submission" date="2019-08" db="EMBL/GenBank/DDBJ databases">
        <title>Rapid identification of Enteric Bacteria from Whole Genome Sequences (WGS) using Average Nucleotide Identity (ANI).</title>
        <authorList>
            <person name="Lane C."/>
        </authorList>
    </citation>
    <scope>NUCLEOTIDE SEQUENCE [LARGE SCALE GENOMIC DNA]</scope>
    <source>
        <strain evidence="3">2010D-8461</strain>
    </source>
</reference>
<dbReference type="Proteomes" id="UP000364097">
    <property type="component" value="Unassembled WGS sequence"/>
</dbReference>
<sequence>MADSRLMMNVKGVAKSFIPRRIYQNQLSNIFNEILKSKHLDHIISRVNYYNLQNDFFDIKSLDCYEKIGKLPFKKTSYAYDAYAISKYYDDDLLWIKGFGDISYNLKYPSIAKSRPIKEGCNNIILKLDKNRHFDFIQDQYVFEDKKDLLFFRGAIYQPHRIRFFEKYFNHDRCDIAHVGDRKIHAEKWIKNLNFKISRSYQTQFKFLLSLEGNDVASNLKWAMKTNSLVLAPKMRYETWFMEGRLVPNEHFALIDDDYENVEALMDYYLSYPNQAKEIIQNAHAYIEQFLDEKLEFYIGILVLAKYFYYSNQITLPQAIVDLFD</sequence>
<evidence type="ECO:0000313" key="4">
    <source>
        <dbReference type="Proteomes" id="UP000364097"/>
    </source>
</evidence>
<dbReference type="Pfam" id="PF05686">
    <property type="entry name" value="Glyco_transf_90"/>
    <property type="match status" value="1"/>
</dbReference>
<dbReference type="RefSeq" id="WP_043020066.1">
    <property type="nucleotide sequence ID" value="NZ_AACKMW020000043.1"/>
</dbReference>
<protein>
    <submittedName>
        <fullName evidence="3">Lipopolysaccharide biosynthesis protein</fullName>
    </submittedName>
</protein>
<keyword evidence="1" id="KW-0808">Transferase</keyword>
<dbReference type="PANTHER" id="PTHR12203:SF35">
    <property type="entry name" value="PROTEIN O-GLUCOSYLTRANSFERASE 1"/>
    <property type="match status" value="1"/>
</dbReference>